<organism evidence="5 6">
    <name type="scientific">Streptomyces spinoverrucosus</name>
    <dbReference type="NCBI Taxonomy" id="284043"/>
    <lineage>
        <taxon>Bacteria</taxon>
        <taxon>Bacillati</taxon>
        <taxon>Actinomycetota</taxon>
        <taxon>Actinomycetes</taxon>
        <taxon>Kitasatosporales</taxon>
        <taxon>Streptomycetaceae</taxon>
        <taxon>Streptomyces</taxon>
    </lineage>
</organism>
<protein>
    <recommendedName>
        <fullName evidence="4">HTH araC/xylS-type domain-containing protein</fullName>
    </recommendedName>
</protein>
<dbReference type="InterPro" id="IPR018060">
    <property type="entry name" value="HTH_AraC"/>
</dbReference>
<evidence type="ECO:0000256" key="1">
    <source>
        <dbReference type="ARBA" id="ARBA00023015"/>
    </source>
</evidence>
<dbReference type="Pfam" id="PF12833">
    <property type="entry name" value="HTH_18"/>
    <property type="match status" value="1"/>
</dbReference>
<evidence type="ECO:0000256" key="2">
    <source>
        <dbReference type="ARBA" id="ARBA00023163"/>
    </source>
</evidence>
<dbReference type="GO" id="GO:0003700">
    <property type="term" value="F:DNA-binding transcription factor activity"/>
    <property type="evidence" value="ECO:0007669"/>
    <property type="project" value="InterPro"/>
</dbReference>
<accession>A0A4Y3VR34</accession>
<name>A0A4Y3VR34_9ACTN</name>
<reference evidence="5 6" key="1">
    <citation type="submission" date="2019-06" db="EMBL/GenBank/DDBJ databases">
        <title>Whole genome shotgun sequence of Streptomyces spinoverrucosus NBRC 14228.</title>
        <authorList>
            <person name="Hosoyama A."/>
            <person name="Uohara A."/>
            <person name="Ohji S."/>
            <person name="Ichikawa N."/>
        </authorList>
    </citation>
    <scope>NUCLEOTIDE SEQUENCE [LARGE SCALE GENOMIC DNA]</scope>
    <source>
        <strain evidence="5 6">NBRC 14228</strain>
    </source>
</reference>
<sequence>MREVARWICARYTEPLRIDEIAAVAHMSPASLHRHFKAATGMGPLKYQKHLRLQEAQRRLVAGGATAARIAQAVGYTSATQFSREYRSTYGLPPGQDAARLRARLAHTPTPQQA</sequence>
<dbReference type="Gene3D" id="1.10.10.60">
    <property type="entry name" value="Homeodomain-like"/>
    <property type="match status" value="2"/>
</dbReference>
<dbReference type="PROSITE" id="PS01124">
    <property type="entry name" value="HTH_ARAC_FAMILY_2"/>
    <property type="match status" value="1"/>
</dbReference>
<dbReference type="SMART" id="SM00342">
    <property type="entry name" value="HTH_ARAC"/>
    <property type="match status" value="1"/>
</dbReference>
<dbReference type="GO" id="GO:0043565">
    <property type="term" value="F:sequence-specific DNA binding"/>
    <property type="evidence" value="ECO:0007669"/>
    <property type="project" value="InterPro"/>
</dbReference>
<keyword evidence="2" id="KW-0804">Transcription</keyword>
<dbReference type="SUPFAM" id="SSF46689">
    <property type="entry name" value="Homeodomain-like"/>
    <property type="match status" value="2"/>
</dbReference>
<comment type="caution">
    <text evidence="5">The sequence shown here is derived from an EMBL/GenBank/DDBJ whole genome shotgun (WGS) entry which is preliminary data.</text>
</comment>
<feature type="domain" description="HTH araC/xylS-type" evidence="4">
    <location>
        <begin position="2"/>
        <end position="100"/>
    </location>
</feature>
<dbReference type="EMBL" id="BJND01000063">
    <property type="protein sequence ID" value="GEC09073.1"/>
    <property type="molecule type" value="Genomic_DNA"/>
</dbReference>
<dbReference type="InterPro" id="IPR009057">
    <property type="entry name" value="Homeodomain-like_sf"/>
</dbReference>
<evidence type="ECO:0000256" key="3">
    <source>
        <dbReference type="SAM" id="MobiDB-lite"/>
    </source>
</evidence>
<dbReference type="Proteomes" id="UP000317881">
    <property type="component" value="Unassembled WGS sequence"/>
</dbReference>
<keyword evidence="1" id="KW-0805">Transcription regulation</keyword>
<feature type="region of interest" description="Disordered" evidence="3">
    <location>
        <begin position="93"/>
        <end position="114"/>
    </location>
</feature>
<keyword evidence="6" id="KW-1185">Reference proteome</keyword>
<dbReference type="PANTHER" id="PTHR43436">
    <property type="entry name" value="ARAC-FAMILY TRANSCRIPTIONAL REGULATOR"/>
    <property type="match status" value="1"/>
</dbReference>
<evidence type="ECO:0000259" key="4">
    <source>
        <dbReference type="PROSITE" id="PS01124"/>
    </source>
</evidence>
<evidence type="ECO:0000313" key="5">
    <source>
        <dbReference type="EMBL" id="GEC09073.1"/>
    </source>
</evidence>
<dbReference type="PANTHER" id="PTHR43436:SF2">
    <property type="entry name" value="ARAC_XYLS FAMILY TRANSCRIPTIONAL REGULATOR"/>
    <property type="match status" value="1"/>
</dbReference>
<dbReference type="AlphaFoldDB" id="A0A4Y3VR34"/>
<evidence type="ECO:0000313" key="6">
    <source>
        <dbReference type="Proteomes" id="UP000317881"/>
    </source>
</evidence>
<gene>
    <name evidence="5" type="ORF">SSP24_67280</name>
</gene>
<proteinExistence type="predicted"/>